<evidence type="ECO:0000256" key="6">
    <source>
        <dbReference type="ARBA" id="ARBA00023134"/>
    </source>
</evidence>
<dbReference type="GO" id="GO:0042245">
    <property type="term" value="P:RNA repair"/>
    <property type="evidence" value="ECO:0007669"/>
    <property type="project" value="UniProtKB-KW"/>
</dbReference>
<evidence type="ECO:0000256" key="2">
    <source>
        <dbReference type="ARBA" id="ARBA00022598"/>
    </source>
</evidence>
<name>A0A5M3VV13_9ACTN</name>
<feature type="binding site" evidence="10">
    <location>
        <begin position="287"/>
        <end position="290"/>
    </location>
    <ligand>
        <name>GMP</name>
        <dbReference type="ChEBI" id="CHEBI:58115"/>
    </ligand>
</feature>
<keyword evidence="4 10" id="KW-0547">Nucleotide-binding</keyword>
<dbReference type="EMBL" id="BLAD01000046">
    <property type="protein sequence ID" value="GES00627.1"/>
    <property type="molecule type" value="Genomic_DNA"/>
</dbReference>
<dbReference type="InterPro" id="IPR052915">
    <property type="entry name" value="RtcB-like"/>
</dbReference>
<dbReference type="PANTHER" id="PTHR43749">
    <property type="entry name" value="RNA-SPLICING LIGASE RTCB"/>
    <property type="match status" value="1"/>
</dbReference>
<feature type="binding site" evidence="10">
    <location>
        <begin position="147"/>
        <end position="151"/>
    </location>
    <ligand>
        <name>GMP</name>
        <dbReference type="ChEBI" id="CHEBI:58115"/>
    </ligand>
</feature>
<feature type="binding site" evidence="11">
    <location>
        <position position="69"/>
    </location>
    <ligand>
        <name>Mn(2+)</name>
        <dbReference type="ChEBI" id="CHEBI:29035"/>
        <label>1</label>
    </ligand>
</feature>
<dbReference type="GO" id="GO:0006281">
    <property type="term" value="P:DNA repair"/>
    <property type="evidence" value="ECO:0007669"/>
    <property type="project" value="TreeGrafter"/>
</dbReference>
<evidence type="ECO:0000256" key="11">
    <source>
        <dbReference type="PIRSR" id="PIRSR601233-3"/>
    </source>
</evidence>
<comment type="cofactor">
    <cofactor evidence="11">
        <name>Mn(2+)</name>
        <dbReference type="ChEBI" id="CHEBI:29035"/>
    </cofactor>
    <text evidence="11">Binds 2 manganese ions per subunit.</text>
</comment>
<evidence type="ECO:0000313" key="12">
    <source>
        <dbReference type="EMBL" id="GES00627.1"/>
    </source>
</evidence>
<dbReference type="EC" id="6.5.1.8" evidence="1"/>
<gene>
    <name evidence="12" type="primary">rtcB</name>
    <name evidence="12" type="ORF">Acor_26910</name>
</gene>
<evidence type="ECO:0000256" key="7">
    <source>
        <dbReference type="ARBA" id="ARBA00023211"/>
    </source>
</evidence>
<dbReference type="RefSeq" id="WP_155336960.1">
    <property type="nucleotide sequence ID" value="NZ_BAAABN010000098.1"/>
</dbReference>
<evidence type="ECO:0000256" key="5">
    <source>
        <dbReference type="ARBA" id="ARBA00022800"/>
    </source>
</evidence>
<dbReference type="SUPFAM" id="SSF103365">
    <property type="entry name" value="Hypothetical protein PH1602"/>
    <property type="match status" value="1"/>
</dbReference>
<evidence type="ECO:0000256" key="1">
    <source>
        <dbReference type="ARBA" id="ARBA00012726"/>
    </source>
</evidence>
<dbReference type="GO" id="GO:0006396">
    <property type="term" value="P:RNA processing"/>
    <property type="evidence" value="ECO:0007669"/>
    <property type="project" value="InterPro"/>
</dbReference>
<feature type="binding site" evidence="10">
    <location>
        <begin position="311"/>
        <end position="314"/>
    </location>
    <ligand>
        <name>GMP</name>
        <dbReference type="ChEBI" id="CHEBI:58115"/>
    </ligand>
</feature>
<keyword evidence="7 11" id="KW-0464">Manganese</keyword>
<reference evidence="12 13" key="1">
    <citation type="submission" date="2019-10" db="EMBL/GenBank/DDBJ databases">
        <title>Whole genome shotgun sequence of Acrocarpospora corrugata NBRC 13972.</title>
        <authorList>
            <person name="Ichikawa N."/>
            <person name="Kimura A."/>
            <person name="Kitahashi Y."/>
            <person name="Komaki H."/>
            <person name="Oguchi A."/>
        </authorList>
    </citation>
    <scope>NUCLEOTIDE SEQUENCE [LARGE SCALE GENOMIC DNA]</scope>
    <source>
        <strain evidence="12 13">NBRC 13972</strain>
    </source>
</reference>
<evidence type="ECO:0000256" key="3">
    <source>
        <dbReference type="ARBA" id="ARBA00022723"/>
    </source>
</evidence>
<protein>
    <recommendedName>
        <fullName evidence="1">3'-phosphate/5'-hydroxy nucleic acid ligase</fullName>
        <ecNumber evidence="1">6.5.1.8</ecNumber>
    </recommendedName>
</protein>
<sequence>MPNEVAPNVLSWASDLDPGAVAQAARAARMSIVAGHVALMPDAHVGIGATVGSVIPTEGAIIPSAVGVDIGCGMIATRTSLRAEDLPQSLDALMPLVESRIPAGVGKGHDDSTIDRALDELGRPHTELTAKQAHTVSVQFGTLGSGNHFVEVCLDERSRVWTVLHSGSRGIGNQLATRHIVDAKNMMARQAIALEDPAMAYLVQGTPEFTAYIEDMLWAQAYAMASRARMNVVLNNALFSLVKRGEMVETINCHHNFAQRERHFGTDLWITRKGAIKADRGDDGVIPGSMGTQSYIVRGRGNPESYNSCSHGAGRRMSRGQARRELTARSLREAMRGRTWNASRAAALVDEHPKAYKSIDKVMADQRDLVEIRHTLHQVFNYKG</sequence>
<evidence type="ECO:0000256" key="9">
    <source>
        <dbReference type="PIRSR" id="PIRSR601233-1"/>
    </source>
</evidence>
<dbReference type="OrthoDB" id="9802323at2"/>
<dbReference type="Pfam" id="PF01139">
    <property type="entry name" value="RtcB"/>
    <property type="match status" value="2"/>
</dbReference>
<keyword evidence="2 12" id="KW-0436">Ligase</keyword>
<dbReference type="GO" id="GO:0005525">
    <property type="term" value="F:GTP binding"/>
    <property type="evidence" value="ECO:0007669"/>
    <property type="project" value="UniProtKB-KW"/>
</dbReference>
<evidence type="ECO:0000256" key="4">
    <source>
        <dbReference type="ARBA" id="ARBA00022741"/>
    </source>
</evidence>
<keyword evidence="3 11" id="KW-0479">Metal-binding</keyword>
<dbReference type="PANTHER" id="PTHR43749:SF2">
    <property type="entry name" value="RNA-SPLICING LIGASE RTCB"/>
    <property type="match status" value="1"/>
</dbReference>
<dbReference type="GO" id="GO:0003909">
    <property type="term" value="F:DNA ligase activity"/>
    <property type="evidence" value="ECO:0007669"/>
    <property type="project" value="TreeGrafter"/>
</dbReference>
<dbReference type="AlphaFoldDB" id="A0A5M3VV13"/>
<accession>A0A5M3VV13</accession>
<dbReference type="GO" id="GO:0030145">
    <property type="term" value="F:manganese ion binding"/>
    <property type="evidence" value="ECO:0007669"/>
    <property type="project" value="TreeGrafter"/>
</dbReference>
<evidence type="ECO:0000256" key="8">
    <source>
        <dbReference type="ARBA" id="ARBA00047746"/>
    </source>
</evidence>
<feature type="binding site" evidence="11">
    <location>
        <position position="255"/>
    </location>
    <ligand>
        <name>Mn(2+)</name>
        <dbReference type="ChEBI" id="CHEBI:29035"/>
        <label>2</label>
    </ligand>
</feature>
<proteinExistence type="predicted"/>
<keyword evidence="5" id="KW-0692">RNA repair</keyword>
<dbReference type="Proteomes" id="UP000334990">
    <property type="component" value="Unassembled WGS sequence"/>
</dbReference>
<dbReference type="InterPro" id="IPR036025">
    <property type="entry name" value="RtcB-like_sf"/>
</dbReference>
<feature type="binding site" evidence="10">
    <location>
        <begin position="255"/>
        <end position="256"/>
    </location>
    <ligand>
        <name>GMP</name>
        <dbReference type="ChEBI" id="CHEBI:58115"/>
    </ligand>
</feature>
<feature type="binding site" evidence="11">
    <location>
        <position position="165"/>
    </location>
    <ligand>
        <name>Mn(2+)</name>
        <dbReference type="ChEBI" id="CHEBI:29035"/>
        <label>2</label>
    </ligand>
</feature>
<evidence type="ECO:0000313" key="13">
    <source>
        <dbReference type="Proteomes" id="UP000334990"/>
    </source>
</evidence>
<keyword evidence="13" id="KW-1185">Reference proteome</keyword>
<dbReference type="Gene3D" id="3.90.1860.10">
    <property type="entry name" value="tRNA-splicing ligase RtcB"/>
    <property type="match status" value="1"/>
</dbReference>
<organism evidence="12 13">
    <name type="scientific">Acrocarpospora corrugata</name>
    <dbReference type="NCBI Taxonomy" id="35763"/>
    <lineage>
        <taxon>Bacteria</taxon>
        <taxon>Bacillati</taxon>
        <taxon>Actinomycetota</taxon>
        <taxon>Actinomycetes</taxon>
        <taxon>Streptosporangiales</taxon>
        <taxon>Streptosporangiaceae</taxon>
        <taxon>Acrocarpospora</taxon>
    </lineage>
</organism>
<keyword evidence="6 10" id="KW-0342">GTP-binding</keyword>
<feature type="binding site" evidence="10">
    <location>
        <position position="383"/>
    </location>
    <ligand>
        <name>GMP</name>
        <dbReference type="ChEBI" id="CHEBI:58115"/>
    </ligand>
</feature>
<evidence type="ECO:0000256" key="10">
    <source>
        <dbReference type="PIRSR" id="PIRSR601233-2"/>
    </source>
</evidence>
<feature type="binding site" evidence="11">
    <location>
        <position position="148"/>
    </location>
    <ligand>
        <name>Mn(2+)</name>
        <dbReference type="ChEBI" id="CHEBI:29035"/>
        <label>1</label>
    </ligand>
</feature>
<dbReference type="GO" id="GO:0170057">
    <property type="term" value="F:RNA ligase (GTP) activity"/>
    <property type="evidence" value="ECO:0007669"/>
    <property type="project" value="UniProtKB-EC"/>
</dbReference>
<comment type="catalytic activity">
    <reaction evidence="8">
        <text>a 3'-end 3'-phospho-ribonucleotide-RNA + a 5'-end dephospho-ribonucleoside-RNA + GTP = a ribonucleotidyl-ribonucleotide-RNA + GMP + diphosphate</text>
        <dbReference type="Rhea" id="RHEA:68076"/>
        <dbReference type="Rhea" id="RHEA-COMP:10463"/>
        <dbReference type="Rhea" id="RHEA-COMP:13936"/>
        <dbReference type="Rhea" id="RHEA-COMP:17355"/>
        <dbReference type="ChEBI" id="CHEBI:33019"/>
        <dbReference type="ChEBI" id="CHEBI:37565"/>
        <dbReference type="ChEBI" id="CHEBI:58115"/>
        <dbReference type="ChEBI" id="CHEBI:83062"/>
        <dbReference type="ChEBI" id="CHEBI:138284"/>
        <dbReference type="ChEBI" id="CHEBI:173118"/>
        <dbReference type="EC" id="6.5.1.8"/>
    </reaction>
</comment>
<feature type="active site" description="GMP-histidine intermediate" evidence="9">
    <location>
        <position position="311"/>
    </location>
</feature>
<comment type="caution">
    <text evidence="12">The sequence shown here is derived from an EMBL/GenBank/DDBJ whole genome shotgun (WGS) entry which is preliminary data.</text>
</comment>
<feature type="binding site" evidence="10">
    <location>
        <position position="294"/>
    </location>
    <ligand>
        <name>GMP</name>
        <dbReference type="ChEBI" id="CHEBI:58115"/>
    </ligand>
</feature>
<dbReference type="InterPro" id="IPR001233">
    <property type="entry name" value="RtcB"/>
</dbReference>